<organism evidence="8 9">
    <name type="scientific">Nocardia albiluteola</name>
    <dbReference type="NCBI Taxonomy" id="2842303"/>
    <lineage>
        <taxon>Bacteria</taxon>
        <taxon>Bacillati</taxon>
        <taxon>Actinomycetota</taxon>
        <taxon>Actinomycetes</taxon>
        <taxon>Mycobacteriales</taxon>
        <taxon>Nocardiaceae</taxon>
        <taxon>Nocardia</taxon>
    </lineage>
</organism>
<comment type="caution">
    <text evidence="8">The sequence shown here is derived from an EMBL/GenBank/DDBJ whole genome shotgun (WGS) entry which is preliminary data.</text>
</comment>
<keyword evidence="5 6" id="KW-0472">Membrane</keyword>
<feature type="transmembrane region" description="Helical" evidence="6">
    <location>
        <begin position="96"/>
        <end position="117"/>
    </location>
</feature>
<evidence type="ECO:0000256" key="3">
    <source>
        <dbReference type="ARBA" id="ARBA00022692"/>
    </source>
</evidence>
<feature type="transmembrane region" description="Helical" evidence="6">
    <location>
        <begin position="69"/>
        <end position="90"/>
    </location>
</feature>
<gene>
    <name evidence="8" type="ORF">KO481_41435</name>
</gene>
<feature type="transmembrane region" description="Helical" evidence="6">
    <location>
        <begin position="252"/>
        <end position="272"/>
    </location>
</feature>
<feature type="domain" description="EamA" evidence="7">
    <location>
        <begin position="165"/>
        <end position="293"/>
    </location>
</feature>
<comment type="similarity">
    <text evidence="2">Belongs to the EamA transporter family.</text>
</comment>
<dbReference type="InterPro" id="IPR037185">
    <property type="entry name" value="EmrE-like"/>
</dbReference>
<keyword evidence="9" id="KW-1185">Reference proteome</keyword>
<evidence type="ECO:0000313" key="8">
    <source>
        <dbReference type="EMBL" id="MBU3067964.1"/>
    </source>
</evidence>
<feature type="transmembrane region" description="Helical" evidence="6">
    <location>
        <begin position="151"/>
        <end position="170"/>
    </location>
</feature>
<reference evidence="8 9" key="1">
    <citation type="submission" date="2021-06" db="EMBL/GenBank/DDBJ databases">
        <title>Actinomycetes sequencing.</title>
        <authorList>
            <person name="Shan Q."/>
        </authorList>
    </citation>
    <scope>NUCLEOTIDE SEQUENCE [LARGE SCALE GENOMIC DNA]</scope>
    <source>
        <strain evidence="8 9">NEAU-G5</strain>
    </source>
</reference>
<dbReference type="SUPFAM" id="SSF103481">
    <property type="entry name" value="Multidrug resistance efflux transporter EmrE"/>
    <property type="match status" value="2"/>
</dbReference>
<keyword evidence="3 6" id="KW-0812">Transmembrane</keyword>
<feature type="transmembrane region" description="Helical" evidence="6">
    <location>
        <begin position="220"/>
        <end position="240"/>
    </location>
</feature>
<evidence type="ECO:0000256" key="1">
    <source>
        <dbReference type="ARBA" id="ARBA00004141"/>
    </source>
</evidence>
<evidence type="ECO:0000259" key="7">
    <source>
        <dbReference type="Pfam" id="PF00892"/>
    </source>
</evidence>
<protein>
    <submittedName>
        <fullName evidence="8">DMT family transporter</fullName>
    </submittedName>
</protein>
<dbReference type="Proteomes" id="UP000733379">
    <property type="component" value="Unassembled WGS sequence"/>
</dbReference>
<dbReference type="PANTHER" id="PTHR32322:SF2">
    <property type="entry name" value="EAMA DOMAIN-CONTAINING PROTEIN"/>
    <property type="match status" value="1"/>
</dbReference>
<dbReference type="EMBL" id="JAHKNI010000028">
    <property type="protein sequence ID" value="MBU3067964.1"/>
    <property type="molecule type" value="Genomic_DNA"/>
</dbReference>
<feature type="domain" description="EamA" evidence="7">
    <location>
        <begin position="6"/>
        <end position="141"/>
    </location>
</feature>
<proteinExistence type="inferred from homology"/>
<evidence type="ECO:0000313" key="9">
    <source>
        <dbReference type="Proteomes" id="UP000733379"/>
    </source>
</evidence>
<dbReference type="PANTHER" id="PTHR32322">
    <property type="entry name" value="INNER MEMBRANE TRANSPORTER"/>
    <property type="match status" value="1"/>
</dbReference>
<comment type="subcellular location">
    <subcellularLocation>
        <location evidence="1">Membrane</location>
        <topology evidence="1">Multi-pass membrane protein</topology>
    </subcellularLocation>
</comment>
<evidence type="ECO:0000256" key="6">
    <source>
        <dbReference type="SAM" id="Phobius"/>
    </source>
</evidence>
<feature type="transmembrane region" description="Helical" evidence="6">
    <location>
        <begin position="182"/>
        <end position="208"/>
    </location>
</feature>
<name>A0ABS6BFJ0_9NOCA</name>
<dbReference type="Pfam" id="PF00892">
    <property type="entry name" value="EamA"/>
    <property type="match status" value="2"/>
</dbReference>
<dbReference type="InterPro" id="IPR000620">
    <property type="entry name" value="EamA_dom"/>
</dbReference>
<evidence type="ECO:0000256" key="4">
    <source>
        <dbReference type="ARBA" id="ARBA00022989"/>
    </source>
</evidence>
<dbReference type="InterPro" id="IPR050638">
    <property type="entry name" value="AA-Vitamin_Transporters"/>
</dbReference>
<dbReference type="RefSeq" id="WP_215924047.1">
    <property type="nucleotide sequence ID" value="NZ_JAHKNI010000028.1"/>
</dbReference>
<feature type="transmembrane region" description="Helical" evidence="6">
    <location>
        <begin position="35"/>
        <end position="57"/>
    </location>
</feature>
<evidence type="ECO:0000256" key="5">
    <source>
        <dbReference type="ARBA" id="ARBA00023136"/>
    </source>
</evidence>
<accession>A0ABS6BFJ0</accession>
<sequence>MSAVRAGVWLTVLSGLTFGASGAFAKSVMGAGWSPGATVAVRLTGAAAVMVVIALIVDRRGLFDSLGQARTVLAYGTIGIALVQATFFFSVRYVPVGVSLMIQFLAPIPVMGWNWLANGRRPSAATLVGAVLALVGAALVIDVVHAGRLSVAGLAWATASMLGNAVFLVLSAHSSAILRPVVLLSTGLTAAAATVWVLAAVRLLPVAFGDHPTTLAAHRIPVAVPMALLILISTVVAYLCGVAGAARIGSTLMSLVLLSEVLFAVVLSWLLLGEAVTPLQMAGGAGVVAGIALAQHRREPAPVPV</sequence>
<evidence type="ECO:0000256" key="2">
    <source>
        <dbReference type="ARBA" id="ARBA00007362"/>
    </source>
</evidence>
<feature type="transmembrane region" description="Helical" evidence="6">
    <location>
        <begin position="124"/>
        <end position="145"/>
    </location>
</feature>
<keyword evidence="4 6" id="KW-1133">Transmembrane helix</keyword>